<dbReference type="Proteomes" id="UP000054549">
    <property type="component" value="Unassembled WGS sequence"/>
</dbReference>
<gene>
    <name evidence="1" type="ORF">M378DRAFT_357709</name>
</gene>
<protein>
    <submittedName>
        <fullName evidence="1">Uncharacterized protein</fullName>
    </submittedName>
</protein>
<keyword evidence="2" id="KW-1185">Reference proteome</keyword>
<sequence length="64" mass="7239">MALGKKPLIILIVTPILMYLSKIPITTIHTTNCYASRYVKCCMLILINNYHVAGRSLELAEMSR</sequence>
<evidence type="ECO:0000313" key="1">
    <source>
        <dbReference type="EMBL" id="KIL57900.1"/>
    </source>
</evidence>
<dbReference type="AlphaFoldDB" id="A0A0C2S5A4"/>
<organism evidence="1 2">
    <name type="scientific">Amanita muscaria (strain Koide BX008)</name>
    <dbReference type="NCBI Taxonomy" id="946122"/>
    <lineage>
        <taxon>Eukaryota</taxon>
        <taxon>Fungi</taxon>
        <taxon>Dikarya</taxon>
        <taxon>Basidiomycota</taxon>
        <taxon>Agaricomycotina</taxon>
        <taxon>Agaricomycetes</taxon>
        <taxon>Agaricomycetidae</taxon>
        <taxon>Agaricales</taxon>
        <taxon>Pluteineae</taxon>
        <taxon>Amanitaceae</taxon>
        <taxon>Amanita</taxon>
    </lineage>
</organism>
<dbReference type="InParanoid" id="A0A0C2S5A4"/>
<accession>A0A0C2S5A4</accession>
<dbReference type="EMBL" id="KN818354">
    <property type="protein sequence ID" value="KIL57900.1"/>
    <property type="molecule type" value="Genomic_DNA"/>
</dbReference>
<evidence type="ECO:0000313" key="2">
    <source>
        <dbReference type="Proteomes" id="UP000054549"/>
    </source>
</evidence>
<reference evidence="1 2" key="1">
    <citation type="submission" date="2014-04" db="EMBL/GenBank/DDBJ databases">
        <title>Evolutionary Origins and Diversification of the Mycorrhizal Mutualists.</title>
        <authorList>
            <consortium name="DOE Joint Genome Institute"/>
            <consortium name="Mycorrhizal Genomics Consortium"/>
            <person name="Kohler A."/>
            <person name="Kuo A."/>
            <person name="Nagy L.G."/>
            <person name="Floudas D."/>
            <person name="Copeland A."/>
            <person name="Barry K.W."/>
            <person name="Cichocki N."/>
            <person name="Veneault-Fourrey C."/>
            <person name="LaButti K."/>
            <person name="Lindquist E.A."/>
            <person name="Lipzen A."/>
            <person name="Lundell T."/>
            <person name="Morin E."/>
            <person name="Murat C."/>
            <person name="Riley R."/>
            <person name="Ohm R."/>
            <person name="Sun H."/>
            <person name="Tunlid A."/>
            <person name="Henrissat B."/>
            <person name="Grigoriev I.V."/>
            <person name="Hibbett D.S."/>
            <person name="Martin F."/>
        </authorList>
    </citation>
    <scope>NUCLEOTIDE SEQUENCE [LARGE SCALE GENOMIC DNA]</scope>
    <source>
        <strain evidence="1 2">Koide BX008</strain>
    </source>
</reference>
<dbReference type="HOGENOM" id="CLU_2867177_0_0_1"/>
<name>A0A0C2S5A4_AMAMK</name>
<proteinExistence type="predicted"/>